<dbReference type="InterPro" id="IPR010753">
    <property type="entry name" value="DUF1330"/>
</dbReference>
<dbReference type="PANTHER" id="PTHR40257:SF1">
    <property type="entry name" value="DUF1330 DOMAIN-CONTAINING PROTEIN"/>
    <property type="match status" value="1"/>
</dbReference>
<dbReference type="EMBL" id="FOQH01000006">
    <property type="protein sequence ID" value="SFI37906.1"/>
    <property type="molecule type" value="Genomic_DNA"/>
</dbReference>
<sequence length="151" mass="16445">MTDAPSPDRCVDPDRAQWEAFKALPRDEPVQMLNLVRFRESAAYPEGHALAGRGLTGAQAYAEYGRESGPVFAGLGGRIVWRGGFRTVLIGPQDERWDEVFVAAYPAASAFIEMMMNPDYQKAVVHRQAAVLTSRLIRTAPAEAGGGFAFG</sequence>
<reference evidence="2 3" key="1">
    <citation type="submission" date="2016-10" db="EMBL/GenBank/DDBJ databases">
        <authorList>
            <person name="de Groot N.N."/>
        </authorList>
    </citation>
    <scope>NUCLEOTIDE SEQUENCE [LARGE SCALE GENOMIC DNA]</scope>
    <source>
        <strain evidence="2 3">CGMCC 1.11030</strain>
    </source>
</reference>
<dbReference type="PANTHER" id="PTHR40257">
    <property type="match status" value="1"/>
</dbReference>
<dbReference type="STRING" id="1114924.SAMN05216258_106118"/>
<evidence type="ECO:0000313" key="2">
    <source>
        <dbReference type="EMBL" id="SFI37906.1"/>
    </source>
</evidence>
<evidence type="ECO:0000259" key="1">
    <source>
        <dbReference type="Pfam" id="PF07045"/>
    </source>
</evidence>
<dbReference type="AlphaFoldDB" id="A0A1I3HQ67"/>
<dbReference type="SUPFAM" id="SSF54909">
    <property type="entry name" value="Dimeric alpha+beta barrel"/>
    <property type="match status" value="1"/>
</dbReference>
<dbReference type="Proteomes" id="UP000199377">
    <property type="component" value="Unassembled WGS sequence"/>
</dbReference>
<gene>
    <name evidence="2" type="ORF">SAMN05216258_106118</name>
</gene>
<dbReference type="OrthoDB" id="8909581at2"/>
<dbReference type="RefSeq" id="WP_092860479.1">
    <property type="nucleotide sequence ID" value="NZ_FOQH01000006.1"/>
</dbReference>
<protein>
    <submittedName>
        <fullName evidence="2">Uncharacterized conserved protein, DUF1330 family</fullName>
    </submittedName>
</protein>
<proteinExistence type="predicted"/>
<name>A0A1I3HQ67_9RHOB</name>
<feature type="domain" description="DUF1330" evidence="1">
    <location>
        <begin position="55"/>
        <end position="131"/>
    </location>
</feature>
<dbReference type="Pfam" id="PF07045">
    <property type="entry name" value="DUF1330"/>
    <property type="match status" value="1"/>
</dbReference>
<dbReference type="Gene3D" id="3.30.70.100">
    <property type="match status" value="1"/>
</dbReference>
<evidence type="ECO:0000313" key="3">
    <source>
        <dbReference type="Proteomes" id="UP000199377"/>
    </source>
</evidence>
<accession>A0A1I3HQ67</accession>
<dbReference type="InterPro" id="IPR011008">
    <property type="entry name" value="Dimeric_a/b-barrel"/>
</dbReference>
<organism evidence="2 3">
    <name type="scientific">Albimonas pacifica</name>
    <dbReference type="NCBI Taxonomy" id="1114924"/>
    <lineage>
        <taxon>Bacteria</taxon>
        <taxon>Pseudomonadati</taxon>
        <taxon>Pseudomonadota</taxon>
        <taxon>Alphaproteobacteria</taxon>
        <taxon>Rhodobacterales</taxon>
        <taxon>Paracoccaceae</taxon>
        <taxon>Albimonas</taxon>
    </lineage>
</organism>
<keyword evidence="3" id="KW-1185">Reference proteome</keyword>